<dbReference type="CDD" id="cd03467">
    <property type="entry name" value="Rieske"/>
    <property type="match status" value="1"/>
</dbReference>
<dbReference type="Gene3D" id="2.102.10.10">
    <property type="entry name" value="Rieske [2Fe-2S] iron-sulphur domain"/>
    <property type="match status" value="1"/>
</dbReference>
<dbReference type="GO" id="GO:0004497">
    <property type="term" value="F:monooxygenase activity"/>
    <property type="evidence" value="ECO:0007669"/>
    <property type="project" value="UniProtKB-ARBA"/>
</dbReference>
<name>A0A1Z3HNM0_9CYAN</name>
<dbReference type="SUPFAM" id="SSF51197">
    <property type="entry name" value="Clavaminate synthase-like"/>
    <property type="match status" value="1"/>
</dbReference>
<dbReference type="Proteomes" id="UP000191901">
    <property type="component" value="Chromosome"/>
</dbReference>
<keyword evidence="8" id="KW-1185">Reference proteome</keyword>
<evidence type="ECO:0000256" key="1">
    <source>
        <dbReference type="ARBA" id="ARBA00022714"/>
    </source>
</evidence>
<dbReference type="GO" id="GO:0051537">
    <property type="term" value="F:2 iron, 2 sulfur cluster binding"/>
    <property type="evidence" value="ECO:0007669"/>
    <property type="project" value="UniProtKB-KW"/>
</dbReference>
<evidence type="ECO:0000256" key="4">
    <source>
        <dbReference type="ARBA" id="ARBA00023014"/>
    </source>
</evidence>
<feature type="coiled-coil region" evidence="5">
    <location>
        <begin position="140"/>
        <end position="167"/>
    </location>
</feature>
<dbReference type="RefSeq" id="WP_080807650.1">
    <property type="nucleotide sequence ID" value="NZ_CP021983.2"/>
</dbReference>
<keyword evidence="3" id="KW-0408">Iron</keyword>
<organism evidence="7 8">
    <name type="scientific">Halomicronema hongdechloris C2206</name>
    <dbReference type="NCBI Taxonomy" id="1641165"/>
    <lineage>
        <taxon>Bacteria</taxon>
        <taxon>Bacillati</taxon>
        <taxon>Cyanobacteriota</taxon>
        <taxon>Cyanophyceae</taxon>
        <taxon>Nodosilineales</taxon>
        <taxon>Nodosilineaceae</taxon>
        <taxon>Halomicronema</taxon>
    </lineage>
</organism>
<gene>
    <name evidence="7" type="ORF">XM38_028300</name>
</gene>
<evidence type="ECO:0000313" key="7">
    <source>
        <dbReference type="EMBL" id="ASC71876.1"/>
    </source>
</evidence>
<dbReference type="SUPFAM" id="SSF50022">
    <property type="entry name" value="ISP domain"/>
    <property type="match status" value="1"/>
</dbReference>
<dbReference type="AlphaFoldDB" id="A0A1Z3HNM0"/>
<keyword evidence="5" id="KW-0175">Coiled coil</keyword>
<proteinExistence type="predicted"/>
<dbReference type="STRING" id="1641165.XM38_08455"/>
<evidence type="ECO:0000256" key="5">
    <source>
        <dbReference type="SAM" id="Coils"/>
    </source>
</evidence>
<dbReference type="EMBL" id="CP021983">
    <property type="protein sequence ID" value="ASC71876.1"/>
    <property type="molecule type" value="Genomic_DNA"/>
</dbReference>
<keyword evidence="4" id="KW-0411">Iron-sulfur</keyword>
<sequence>MVTNFVKPDQKATGSNEILNKLREGHYFVLDNFTNKNILHEAVKKVILDGIEKFEGIKCRRLVEKNGLCKMHYYFPADKLADLDLHVKGSKRIKEIMLKLAFSVGKENLKISGEFFIEENPFAFKISYPHRVAINSTVTNEDYHVKYMELRNKIALEENRKWELRQKVEKFQGIGRLIEKVKTEVKTAFLKSIRFNRKQAFKQTYKGFARIAKQPYAAKIHQPHIDSWYGAPLDGISLWWAIEGAKENNGVVLYPNMLGEDIDFSVESETSYLPFGITVTKPEKIEVPDGSVLLFTYDMLHSSHLNISDFTRIAVIAQIYPKLQFNPDSLHERGTGFYSSEDISKGDWGNLIKVPMKDNLGVLHEGRRNPHVEKRISITVNSNFSEGKPIALCDSDTLGVGEKMLVSLRQERVVIIRNSKGLWAVNAICPHMGLNLIDGFHDENHIYCPGHAVTYCLMDGSSEGDLLKLKVYKTYDDNGKIFLQKVVN</sequence>
<evidence type="ECO:0000313" key="8">
    <source>
        <dbReference type="Proteomes" id="UP000191901"/>
    </source>
</evidence>
<dbReference type="OrthoDB" id="477744at2"/>
<dbReference type="InterPro" id="IPR017941">
    <property type="entry name" value="Rieske_2Fe-2S"/>
</dbReference>
<dbReference type="Pfam" id="PF00355">
    <property type="entry name" value="Rieske"/>
    <property type="match status" value="1"/>
</dbReference>
<evidence type="ECO:0000256" key="3">
    <source>
        <dbReference type="ARBA" id="ARBA00023004"/>
    </source>
</evidence>
<reference evidence="7 8" key="1">
    <citation type="journal article" date="2016" name="Biochim. Biophys. Acta">
        <title>Characterization of red-shifted phycobilisomes isolated from the chlorophyll f-containing cyanobacterium Halomicronema hongdechloris.</title>
        <authorList>
            <person name="Li Y."/>
            <person name="Lin Y."/>
            <person name="Garvey C.J."/>
            <person name="Birch D."/>
            <person name="Corkery R.W."/>
            <person name="Loughlin P.C."/>
            <person name="Scheer H."/>
            <person name="Willows R.D."/>
            <person name="Chen M."/>
        </authorList>
    </citation>
    <scope>NUCLEOTIDE SEQUENCE [LARGE SCALE GENOMIC DNA]</scope>
    <source>
        <strain evidence="7 8">C2206</strain>
    </source>
</reference>
<dbReference type="GO" id="GO:0016705">
    <property type="term" value="F:oxidoreductase activity, acting on paired donors, with incorporation or reduction of molecular oxygen"/>
    <property type="evidence" value="ECO:0007669"/>
    <property type="project" value="UniProtKB-ARBA"/>
</dbReference>
<accession>A0A1Z3HNM0</accession>
<evidence type="ECO:0000259" key="6">
    <source>
        <dbReference type="PROSITE" id="PS51296"/>
    </source>
</evidence>
<dbReference type="Gene3D" id="2.60.120.620">
    <property type="entry name" value="q2cbj1_9rhob like domain"/>
    <property type="match status" value="1"/>
</dbReference>
<feature type="domain" description="Rieske" evidence="6">
    <location>
        <begin position="390"/>
        <end position="483"/>
    </location>
</feature>
<dbReference type="PROSITE" id="PS51296">
    <property type="entry name" value="RIESKE"/>
    <property type="match status" value="1"/>
</dbReference>
<protein>
    <recommendedName>
        <fullName evidence="6">Rieske domain-containing protein</fullName>
    </recommendedName>
</protein>
<dbReference type="InterPro" id="IPR036922">
    <property type="entry name" value="Rieske_2Fe-2S_sf"/>
</dbReference>
<dbReference type="GO" id="GO:0046872">
    <property type="term" value="F:metal ion binding"/>
    <property type="evidence" value="ECO:0007669"/>
    <property type="project" value="UniProtKB-KW"/>
</dbReference>
<keyword evidence="1" id="KW-0001">2Fe-2S</keyword>
<keyword evidence="2" id="KW-0479">Metal-binding</keyword>
<dbReference type="KEGG" id="hhg:XM38_028300"/>
<evidence type="ECO:0000256" key="2">
    <source>
        <dbReference type="ARBA" id="ARBA00022723"/>
    </source>
</evidence>